<feature type="compositionally biased region" description="Polar residues" evidence="1">
    <location>
        <begin position="59"/>
        <end position="69"/>
    </location>
</feature>
<gene>
    <name evidence="2" type="ORF">SO694_00121096</name>
</gene>
<dbReference type="Proteomes" id="UP001363151">
    <property type="component" value="Unassembled WGS sequence"/>
</dbReference>
<feature type="region of interest" description="Disordered" evidence="1">
    <location>
        <begin position="191"/>
        <end position="242"/>
    </location>
</feature>
<feature type="region of interest" description="Disordered" evidence="1">
    <location>
        <begin position="42"/>
        <end position="99"/>
    </location>
</feature>
<sequence length="335" mass="35552">MSQSQESQWFGPSQDESQCDEDVTNTFKALPAHSAFVRLSQDSSFNDAAPTPADASGVTRITASASSPERGSARRRRRRAAPAATPRPAVAPPPPRAAATVCRPVAAPPADEPVPVCYAACGAATAPDLDDEGRQRVKPPSAKDVREKAPERLLWRCPQCEKTLIGCAYRCGACYTLANFTGCRRHETHKCRRNPSRASDGAAAAVPHAAAVVESESSSESSDDGREGPRAPRRTRRPGVFASLRAPASRPFFLFRDDAVPSASGTIRPSARAQRQWAAEAPPADDDADRWSDGSGFALPRRESVDAVEAAPPRDGGDDDFPASPTGGGGARARR</sequence>
<evidence type="ECO:0008006" key="4">
    <source>
        <dbReference type="Google" id="ProtNLM"/>
    </source>
</evidence>
<dbReference type="EMBL" id="JBBJCI010000126">
    <property type="protein sequence ID" value="KAK7247831.1"/>
    <property type="molecule type" value="Genomic_DNA"/>
</dbReference>
<keyword evidence="3" id="KW-1185">Reference proteome</keyword>
<feature type="region of interest" description="Disordered" evidence="1">
    <location>
        <begin position="1"/>
        <end position="25"/>
    </location>
</feature>
<name>A0ABR1G3Q1_AURAN</name>
<organism evidence="2 3">
    <name type="scientific">Aureococcus anophagefferens</name>
    <name type="common">Harmful bloom alga</name>
    <dbReference type="NCBI Taxonomy" id="44056"/>
    <lineage>
        <taxon>Eukaryota</taxon>
        <taxon>Sar</taxon>
        <taxon>Stramenopiles</taxon>
        <taxon>Ochrophyta</taxon>
        <taxon>Pelagophyceae</taxon>
        <taxon>Pelagomonadales</taxon>
        <taxon>Pelagomonadaceae</taxon>
        <taxon>Aureococcus</taxon>
    </lineage>
</organism>
<accession>A0ABR1G3Q1</accession>
<reference evidence="2 3" key="1">
    <citation type="submission" date="2024-03" db="EMBL/GenBank/DDBJ databases">
        <title>Aureococcus anophagefferens CCMP1851 and Kratosvirus quantuckense: Draft genome of a second virus-susceptible host strain in the model system.</title>
        <authorList>
            <person name="Chase E."/>
            <person name="Truchon A.R."/>
            <person name="Schepens W."/>
            <person name="Wilhelm S.W."/>
        </authorList>
    </citation>
    <scope>NUCLEOTIDE SEQUENCE [LARGE SCALE GENOMIC DNA]</scope>
    <source>
        <strain evidence="2 3">CCMP1851</strain>
    </source>
</reference>
<protein>
    <recommendedName>
        <fullName evidence="4">HIT-type domain-containing protein</fullName>
    </recommendedName>
</protein>
<evidence type="ECO:0000313" key="2">
    <source>
        <dbReference type="EMBL" id="KAK7247831.1"/>
    </source>
</evidence>
<feature type="compositionally biased region" description="Polar residues" evidence="1">
    <location>
        <begin position="1"/>
        <end position="16"/>
    </location>
</feature>
<feature type="compositionally biased region" description="Gly residues" evidence="1">
    <location>
        <begin position="326"/>
        <end position="335"/>
    </location>
</feature>
<feature type="region of interest" description="Disordered" evidence="1">
    <location>
        <begin position="126"/>
        <end position="145"/>
    </location>
</feature>
<evidence type="ECO:0000256" key="1">
    <source>
        <dbReference type="SAM" id="MobiDB-lite"/>
    </source>
</evidence>
<proteinExistence type="predicted"/>
<feature type="compositionally biased region" description="Low complexity" evidence="1">
    <location>
        <begin position="198"/>
        <end position="220"/>
    </location>
</feature>
<feature type="region of interest" description="Disordered" evidence="1">
    <location>
        <begin position="263"/>
        <end position="335"/>
    </location>
</feature>
<evidence type="ECO:0000313" key="3">
    <source>
        <dbReference type="Proteomes" id="UP001363151"/>
    </source>
</evidence>
<comment type="caution">
    <text evidence="2">The sequence shown here is derived from an EMBL/GenBank/DDBJ whole genome shotgun (WGS) entry which is preliminary data.</text>
</comment>